<dbReference type="InterPro" id="IPR035965">
    <property type="entry name" value="PAS-like_dom_sf"/>
</dbReference>
<dbReference type="CDD" id="cd00009">
    <property type="entry name" value="AAA"/>
    <property type="match status" value="1"/>
</dbReference>
<dbReference type="InterPro" id="IPR000014">
    <property type="entry name" value="PAS"/>
</dbReference>
<dbReference type="Pfam" id="PF25601">
    <property type="entry name" value="AAA_lid_14"/>
    <property type="match status" value="1"/>
</dbReference>
<dbReference type="Gene3D" id="3.30.450.20">
    <property type="entry name" value="PAS domain"/>
    <property type="match status" value="1"/>
</dbReference>
<dbReference type="InterPro" id="IPR025662">
    <property type="entry name" value="Sigma_54_int_dom_ATP-bd_1"/>
</dbReference>
<dbReference type="SUPFAM" id="SSF55785">
    <property type="entry name" value="PYP-like sensor domain (PAS domain)"/>
    <property type="match status" value="1"/>
</dbReference>
<dbReference type="Gene3D" id="1.10.8.60">
    <property type="match status" value="1"/>
</dbReference>
<dbReference type="EMBL" id="FQZL01000016">
    <property type="protein sequence ID" value="SHJ32228.1"/>
    <property type="molecule type" value="Genomic_DNA"/>
</dbReference>
<dbReference type="GO" id="GO:0005524">
    <property type="term" value="F:ATP binding"/>
    <property type="evidence" value="ECO:0007669"/>
    <property type="project" value="UniProtKB-KW"/>
</dbReference>
<dbReference type="GO" id="GO:0006355">
    <property type="term" value="P:regulation of DNA-templated transcription"/>
    <property type="evidence" value="ECO:0007669"/>
    <property type="project" value="InterPro"/>
</dbReference>
<protein>
    <submittedName>
        <fullName evidence="8">Arginine utilization regulatory protein</fullName>
    </submittedName>
</protein>
<dbReference type="CDD" id="cd00130">
    <property type="entry name" value="PAS"/>
    <property type="match status" value="1"/>
</dbReference>
<dbReference type="SUPFAM" id="SSF52540">
    <property type="entry name" value="P-loop containing nucleoside triphosphate hydrolases"/>
    <property type="match status" value="1"/>
</dbReference>
<dbReference type="PROSITE" id="PS00688">
    <property type="entry name" value="SIGMA54_INTERACT_3"/>
    <property type="match status" value="1"/>
</dbReference>
<accession>A0A1M6ICN8</accession>
<dbReference type="PROSITE" id="PS00676">
    <property type="entry name" value="SIGMA54_INTERACT_2"/>
    <property type="match status" value="1"/>
</dbReference>
<dbReference type="Gene3D" id="1.10.10.60">
    <property type="entry name" value="Homeodomain-like"/>
    <property type="match status" value="1"/>
</dbReference>
<keyword evidence="4" id="KW-0238">DNA-binding</keyword>
<dbReference type="NCBIfam" id="TIGR00229">
    <property type="entry name" value="sensory_box"/>
    <property type="match status" value="1"/>
</dbReference>
<name>A0A1M6ICN8_9FIRM</name>
<evidence type="ECO:0000313" key="9">
    <source>
        <dbReference type="Proteomes" id="UP000184052"/>
    </source>
</evidence>
<feature type="domain" description="Sigma-54 factor interaction" evidence="6">
    <location>
        <begin position="143"/>
        <end position="371"/>
    </location>
</feature>
<reference evidence="8 9" key="1">
    <citation type="submission" date="2016-11" db="EMBL/GenBank/DDBJ databases">
        <authorList>
            <person name="Jaros S."/>
            <person name="Januszkiewicz K."/>
            <person name="Wedrychowicz H."/>
        </authorList>
    </citation>
    <scope>NUCLEOTIDE SEQUENCE [LARGE SCALE GENOMIC DNA]</scope>
    <source>
        <strain evidence="8 9">DSM 17477</strain>
    </source>
</reference>
<dbReference type="Gene3D" id="3.40.50.300">
    <property type="entry name" value="P-loop containing nucleotide triphosphate hydrolases"/>
    <property type="match status" value="1"/>
</dbReference>
<dbReference type="PANTHER" id="PTHR32071:SF74">
    <property type="entry name" value="TRANSCRIPTIONAL ACTIVATOR ROCR"/>
    <property type="match status" value="1"/>
</dbReference>
<proteinExistence type="predicted"/>
<evidence type="ECO:0000256" key="4">
    <source>
        <dbReference type="ARBA" id="ARBA00023125"/>
    </source>
</evidence>
<dbReference type="PROSITE" id="PS50045">
    <property type="entry name" value="SIGMA54_INTERACT_4"/>
    <property type="match status" value="1"/>
</dbReference>
<dbReference type="Pfam" id="PF02954">
    <property type="entry name" value="HTH_8"/>
    <property type="match status" value="1"/>
</dbReference>
<evidence type="ECO:0000256" key="5">
    <source>
        <dbReference type="ARBA" id="ARBA00023163"/>
    </source>
</evidence>
<dbReference type="InterPro" id="IPR009057">
    <property type="entry name" value="Homeodomain-like_sf"/>
</dbReference>
<sequence>MNRLKIYEEILSRLEEGVHVVDDQGKTLIYNEAMASIEGMTAEDVLEENLLKILPALGYESTHMEVLRSGKAIESKYQEYISKQGKKIAAVNSTYPIFENGEIVGSVEISKDITFMRNMSDRMIDLYSEIEDKKSGTFSFDDIIGKSSAMQNIMKKCKQIAKSSSNVLIIGESGTGKEMFAQSIHNASLRRDKPFIAENCAAIPENLLESILFGTTRGSFTGAENKEGLFKQADGGTLMLDEINSMPLSLQAKILRVLETGSFRPIGSNSEQHVDVRIIAVTNKDPLELVKEGKFREDLFYRLSVVNIRVPNLQERKADIPLIADFYVEYYENALHKKIAGISDDVLKFFKKYDWPGNVRELKHIIEGAASMISSGEEIRLIHLPYYIKSKFNIEIEEMEENYIKSSIRSLNEGRKTLEEVLSEVEKDIITSLLDENGGNITKTSEILGIKRQGLQYKLKKYKV</sequence>
<dbReference type="OrthoDB" id="5411866at2"/>
<dbReference type="InterPro" id="IPR025943">
    <property type="entry name" value="Sigma_54_int_dom_ATP-bd_2"/>
</dbReference>
<dbReference type="PANTHER" id="PTHR32071">
    <property type="entry name" value="TRANSCRIPTIONAL REGULATORY PROTEIN"/>
    <property type="match status" value="1"/>
</dbReference>
<keyword evidence="3" id="KW-0805">Transcription regulation</keyword>
<dbReference type="InterPro" id="IPR002197">
    <property type="entry name" value="HTH_Fis"/>
</dbReference>
<dbReference type="PROSITE" id="PS00675">
    <property type="entry name" value="SIGMA54_INTERACT_1"/>
    <property type="match status" value="1"/>
</dbReference>
<keyword evidence="9" id="KW-1185">Reference proteome</keyword>
<feature type="domain" description="PAS" evidence="7">
    <location>
        <begin position="3"/>
        <end position="51"/>
    </location>
</feature>
<dbReference type="InterPro" id="IPR027417">
    <property type="entry name" value="P-loop_NTPase"/>
</dbReference>
<evidence type="ECO:0000313" key="8">
    <source>
        <dbReference type="EMBL" id="SHJ32228.1"/>
    </source>
</evidence>
<evidence type="ECO:0000259" key="7">
    <source>
        <dbReference type="PROSITE" id="PS50112"/>
    </source>
</evidence>
<keyword evidence="5" id="KW-0804">Transcription</keyword>
<dbReference type="InterPro" id="IPR025944">
    <property type="entry name" value="Sigma_54_int_dom_CS"/>
</dbReference>
<organism evidence="8 9">
    <name type="scientific">Dethiosulfatibacter aminovorans DSM 17477</name>
    <dbReference type="NCBI Taxonomy" id="1121476"/>
    <lineage>
        <taxon>Bacteria</taxon>
        <taxon>Bacillati</taxon>
        <taxon>Bacillota</taxon>
        <taxon>Tissierellia</taxon>
        <taxon>Dethiosulfatibacter</taxon>
    </lineage>
</organism>
<dbReference type="PROSITE" id="PS50112">
    <property type="entry name" value="PAS"/>
    <property type="match status" value="1"/>
</dbReference>
<dbReference type="Pfam" id="PF13426">
    <property type="entry name" value="PAS_9"/>
    <property type="match status" value="1"/>
</dbReference>
<gene>
    <name evidence="8" type="ORF">SAMN02745751_02290</name>
</gene>
<dbReference type="Proteomes" id="UP000184052">
    <property type="component" value="Unassembled WGS sequence"/>
</dbReference>
<dbReference type="RefSeq" id="WP_094762874.1">
    <property type="nucleotide sequence ID" value="NZ_FQZL01000016.1"/>
</dbReference>
<evidence type="ECO:0000259" key="6">
    <source>
        <dbReference type="PROSITE" id="PS50045"/>
    </source>
</evidence>
<evidence type="ECO:0000256" key="3">
    <source>
        <dbReference type="ARBA" id="ARBA00023015"/>
    </source>
</evidence>
<dbReference type="AlphaFoldDB" id="A0A1M6ICN8"/>
<dbReference type="FunFam" id="3.40.50.300:FF:000006">
    <property type="entry name" value="DNA-binding transcriptional regulator NtrC"/>
    <property type="match status" value="1"/>
</dbReference>
<evidence type="ECO:0000256" key="1">
    <source>
        <dbReference type="ARBA" id="ARBA00022741"/>
    </source>
</evidence>
<dbReference type="Pfam" id="PF00158">
    <property type="entry name" value="Sigma54_activat"/>
    <property type="match status" value="1"/>
</dbReference>
<keyword evidence="2" id="KW-0067">ATP-binding</keyword>
<dbReference type="PRINTS" id="PR01590">
    <property type="entry name" value="HTHFIS"/>
</dbReference>
<dbReference type="InterPro" id="IPR058031">
    <property type="entry name" value="AAA_lid_NorR"/>
</dbReference>
<dbReference type="SUPFAM" id="SSF46689">
    <property type="entry name" value="Homeodomain-like"/>
    <property type="match status" value="1"/>
</dbReference>
<dbReference type="InterPro" id="IPR002078">
    <property type="entry name" value="Sigma_54_int"/>
</dbReference>
<evidence type="ECO:0000256" key="2">
    <source>
        <dbReference type="ARBA" id="ARBA00022840"/>
    </source>
</evidence>
<keyword evidence="1" id="KW-0547">Nucleotide-binding</keyword>
<dbReference type="SMART" id="SM00382">
    <property type="entry name" value="AAA"/>
    <property type="match status" value="1"/>
</dbReference>
<dbReference type="GO" id="GO:0043565">
    <property type="term" value="F:sequence-specific DNA binding"/>
    <property type="evidence" value="ECO:0007669"/>
    <property type="project" value="InterPro"/>
</dbReference>
<dbReference type="InterPro" id="IPR003593">
    <property type="entry name" value="AAA+_ATPase"/>
</dbReference>
<dbReference type="STRING" id="1121476.SAMN02745751_02290"/>